<dbReference type="InterPro" id="IPR013120">
    <property type="entry name" value="FAR_NAD-bd"/>
</dbReference>
<evidence type="ECO:0000259" key="5">
    <source>
        <dbReference type="PROSITE" id="PS50075"/>
    </source>
</evidence>
<keyword evidence="2" id="KW-0597">Phosphoprotein</keyword>
<evidence type="ECO:0000313" key="7">
    <source>
        <dbReference type="Proteomes" id="UP000091967"/>
    </source>
</evidence>
<dbReference type="STRING" id="36050.A0A1B8BA83"/>
<dbReference type="PROSITE" id="PS50075">
    <property type="entry name" value="CARRIER"/>
    <property type="match status" value="1"/>
</dbReference>
<dbReference type="Proteomes" id="UP000091967">
    <property type="component" value="Unassembled WGS sequence"/>
</dbReference>
<evidence type="ECO:0000256" key="3">
    <source>
        <dbReference type="ARBA" id="ARBA00022857"/>
    </source>
</evidence>
<dbReference type="PROSITE" id="PS00012">
    <property type="entry name" value="PHOSPHOPANTETHEINE"/>
    <property type="match status" value="1"/>
</dbReference>
<dbReference type="SUPFAM" id="SSF47336">
    <property type="entry name" value="ACP-like"/>
    <property type="match status" value="1"/>
</dbReference>
<dbReference type="InterPro" id="IPR006162">
    <property type="entry name" value="Ppantetheine_attach_site"/>
</dbReference>
<feature type="region of interest" description="Disordered" evidence="4">
    <location>
        <begin position="1"/>
        <end position="28"/>
    </location>
</feature>
<dbReference type="SUPFAM" id="SSF51735">
    <property type="entry name" value="NAD(P)-binding Rossmann-fold domains"/>
    <property type="match status" value="1"/>
</dbReference>
<dbReference type="InterPro" id="IPR051414">
    <property type="entry name" value="Adenylate-forming_Reductase"/>
</dbReference>
<dbReference type="AlphaFoldDB" id="A0A1B8BA83"/>
<evidence type="ECO:0000256" key="2">
    <source>
        <dbReference type="ARBA" id="ARBA00022553"/>
    </source>
</evidence>
<dbReference type="InterPro" id="IPR036736">
    <property type="entry name" value="ACP-like_sf"/>
</dbReference>
<sequence length="1069" mass="116992">MTVPRDIQHTEAPAPGGASNHPSKQPHGENSVLIKLIEKIAEEDPERPFVLMPSSDKAQDGWKPVTFLQLNNAINYLAYSLSNTITRSPDDEEFPTVAYVGSNDIRYAIIVFACIKAGFKALFISPRNTTAVQLSLFENTRCHVLYCTESMKAMMEPCLDQRRMQVCVIDSLDHLLNASTLSFPYDRSIDQSRWDPLVVLHTSGSTGIPKPILVWQGTFYAFENMLRKGPHQGCPFALADWGEKGVKALLSMPMFHGAGVYATISSIFTGSTTVMPIMNKPLSAESVLESLEYSGAQGVVLPPSIVEGIAASEKGIEALTKLEFLKFAGGNLSPAVGDALVERGIKLGSLIGSTEAFPYALHSPIDPKLWQYFVFDSETMGIDWRPCGPNEYEQVICRKDPSDPGNQAIFYVFPELSEWDTKDIFRPHPTLKDHWLHVGRADDIIVFSNSEKLNPVSIEAAVSGHPLVKGALVVGQMKFQAALIIEPVDEAVPKNENEAQAFIDQIWPVIERANSETVAHGRITKNLVAIADSSMPFFRAGKETVQRASTIALYKDFIESLYEKAEVEEGDADSVVLNLDNEANLAQSIISVFQTKLGVGSLEPDIDFFSAGMDSLQIMTATKILKAALRSANVETTAFVPQVVYRYPTAQKLSRHILSIRDGSVDHDSVAKEIAETERLVIKYTENLPASKANRTSPEENNQTILLTGTTGSLGAYMLDTLCRVPTVKTIIALNRADDGGASRQPSINESRGLTQDFSKVEFLHADLDLPDLGLGKSKYDNLLGSVDRIIHNAWPVNFNISVSSFESSICGVRHLVDFSAAADKDVPIVFISSIGTADGWSSSDKVPEEALNDITLPQMGYGRSKLAASLILDAAVDKSGIHAASVRVGQIAGPRAEKGMWNRQEFIPSLIASSVYLGVLPDSLGPQQELTWTPIEDVSGLILDIAGITAPKSVTEICGYFHGVNPSIADWSDIAPAVKNFYGDGMKIVSLEEWVDKLEASAKDKNLDLDRNPGVKLIDTYRGLLEAKKAGKVLRFSMERTKSHSPTIREAGPVTPDLMINWCRQWGF</sequence>
<dbReference type="Pfam" id="PF00550">
    <property type="entry name" value="PP-binding"/>
    <property type="match status" value="1"/>
</dbReference>
<dbReference type="PROSITE" id="PS00455">
    <property type="entry name" value="AMP_BINDING"/>
    <property type="match status" value="1"/>
</dbReference>
<proteinExistence type="predicted"/>
<evidence type="ECO:0000313" key="6">
    <source>
        <dbReference type="EMBL" id="OBS29631.1"/>
    </source>
</evidence>
<accession>A0A1B8BA83</accession>
<dbReference type="InterPro" id="IPR042099">
    <property type="entry name" value="ANL_N_sf"/>
</dbReference>
<dbReference type="PANTHER" id="PTHR43439">
    <property type="entry name" value="PHENYLACETATE-COENZYME A LIGASE"/>
    <property type="match status" value="1"/>
</dbReference>
<dbReference type="Gene3D" id="1.10.1200.10">
    <property type="entry name" value="ACP-like"/>
    <property type="match status" value="1"/>
</dbReference>
<reference evidence="6 7" key="1">
    <citation type="submission" date="2016-06" db="EMBL/GenBank/DDBJ databases">
        <title>Living apart together: crosstalk between the core and supernumerary genomes in a fungal plant pathogen.</title>
        <authorList>
            <person name="Vanheule A."/>
            <person name="Audenaert K."/>
            <person name="Warris S."/>
            <person name="Van De Geest H."/>
            <person name="Schijlen E."/>
            <person name="Hofte M."/>
            <person name="De Saeger S."/>
            <person name="Haesaert G."/>
            <person name="Waalwijk C."/>
            <person name="Van Der Lee T."/>
        </authorList>
    </citation>
    <scope>NUCLEOTIDE SEQUENCE [LARGE SCALE GENOMIC DNA]</scope>
    <source>
        <strain evidence="6 7">2516</strain>
    </source>
</reference>
<dbReference type="InterPro" id="IPR036291">
    <property type="entry name" value="NAD(P)-bd_dom_sf"/>
</dbReference>
<dbReference type="InterPro" id="IPR000873">
    <property type="entry name" value="AMP-dep_synth/lig_dom"/>
</dbReference>
<keyword evidence="3" id="KW-0521">NADP</keyword>
<evidence type="ECO:0000256" key="4">
    <source>
        <dbReference type="SAM" id="MobiDB-lite"/>
    </source>
</evidence>
<feature type="domain" description="Carrier" evidence="5">
    <location>
        <begin position="580"/>
        <end position="661"/>
    </location>
</feature>
<evidence type="ECO:0000256" key="1">
    <source>
        <dbReference type="ARBA" id="ARBA00022450"/>
    </source>
</evidence>
<organism evidence="6 7">
    <name type="scientific">Fusarium poae</name>
    <dbReference type="NCBI Taxonomy" id="36050"/>
    <lineage>
        <taxon>Eukaryota</taxon>
        <taxon>Fungi</taxon>
        <taxon>Dikarya</taxon>
        <taxon>Ascomycota</taxon>
        <taxon>Pezizomycotina</taxon>
        <taxon>Sordariomycetes</taxon>
        <taxon>Hypocreomycetidae</taxon>
        <taxon>Hypocreales</taxon>
        <taxon>Nectriaceae</taxon>
        <taxon>Fusarium</taxon>
    </lineage>
</organism>
<keyword evidence="7" id="KW-1185">Reference proteome</keyword>
<dbReference type="Pfam" id="PF00501">
    <property type="entry name" value="AMP-binding"/>
    <property type="match status" value="1"/>
</dbReference>
<dbReference type="SUPFAM" id="SSF56801">
    <property type="entry name" value="Acetyl-CoA synthetase-like"/>
    <property type="match status" value="1"/>
</dbReference>
<dbReference type="InterPro" id="IPR020845">
    <property type="entry name" value="AMP-binding_CS"/>
</dbReference>
<dbReference type="OMA" id="MPMFHAA"/>
<gene>
    <name evidence="6" type="ORF">FPOA_03570</name>
</gene>
<dbReference type="PANTHER" id="PTHR43439:SF2">
    <property type="entry name" value="ENZYME, PUTATIVE (JCVI)-RELATED"/>
    <property type="match status" value="1"/>
</dbReference>
<keyword evidence="1" id="KW-0596">Phosphopantetheine</keyword>
<dbReference type="Pfam" id="PF23562">
    <property type="entry name" value="AMP-binding_C_3"/>
    <property type="match status" value="1"/>
</dbReference>
<name>A0A1B8BA83_FUSPO</name>
<dbReference type="InterPro" id="IPR009081">
    <property type="entry name" value="PP-bd_ACP"/>
</dbReference>
<dbReference type="Pfam" id="PF07993">
    <property type="entry name" value="NAD_binding_4"/>
    <property type="match status" value="1"/>
</dbReference>
<dbReference type="Gene3D" id="3.40.50.720">
    <property type="entry name" value="NAD(P)-binding Rossmann-like Domain"/>
    <property type="match status" value="1"/>
</dbReference>
<dbReference type="Gene3D" id="3.40.50.12780">
    <property type="entry name" value="N-terminal domain of ligase-like"/>
    <property type="match status" value="1"/>
</dbReference>
<dbReference type="EMBL" id="LYXU01000001">
    <property type="protein sequence ID" value="OBS29631.1"/>
    <property type="molecule type" value="Genomic_DNA"/>
</dbReference>
<protein>
    <recommendedName>
        <fullName evidence="5">Carrier domain-containing protein</fullName>
    </recommendedName>
</protein>
<comment type="caution">
    <text evidence="6">The sequence shown here is derived from an EMBL/GenBank/DDBJ whole genome shotgun (WGS) entry which is preliminary data.</text>
</comment>